<sequence>MLRLSVGAVRDRWQLFAGAVVAVALGVGLVQSGLQMLAATGRPVLPAGLSAYQRAQIREGYVGAGTLLGMSVMLAVFLTVFIVSTTFGFTVVQRRRELGLLRLVGAQRGYLCLMLVCEAALLGLVGSAVGVPVGLLATWVQSALMIQLGMLPEWFAAPWSQSAMWAAMIVGVGTALTGVLAAAWRASRVNALEALAESRSSQRVMTGWRWFGGLSAAAATVAMVITAQAARDLVAGLLIGLMVLVSGSVALSQLSPIVVPWAGRLPAVVLRGHLIADLARAGVLHAVRRSAATAAPLIVLVGLVVGIWGTFGSQAKAVGVEQERLITADLVVDRAVPAGPGIAVVSPQTAVPVVVSRGKNTVYSEAVGIDPVAYQQTHALRPRKGSLDKLSGQTIAIGPGMAAEGFKLGSTVSVAMGKKKVALKVVAIMPETLDVSENFFVPLSLLPAGGRTETLVKVAPGIDPREVAAGLPGSVQTVGEWAKARGDAQQRNNTGLFAALMGLAGIFTAVAVVNAVVMSTADRRREFALARMAGLTRRQVVAVALTESVTVVLTGVLLGAVVAVAALAGIAAGPYGFAAVAMPWRLLGLILGAALLVVGAAAAATAYQATKRRPIALLAARE</sequence>
<dbReference type="Proteomes" id="UP000295075">
    <property type="component" value="Unassembled WGS sequence"/>
</dbReference>
<feature type="transmembrane region" description="Helical" evidence="7">
    <location>
        <begin position="584"/>
        <end position="607"/>
    </location>
</feature>
<evidence type="ECO:0000256" key="5">
    <source>
        <dbReference type="ARBA" id="ARBA00022989"/>
    </source>
</evidence>
<dbReference type="GO" id="GO:0098797">
    <property type="term" value="C:plasma membrane protein complex"/>
    <property type="evidence" value="ECO:0007669"/>
    <property type="project" value="TreeGrafter"/>
</dbReference>
<name>A0A4R4QFR1_9ACTN</name>
<reference evidence="9 10" key="1">
    <citation type="submission" date="2019-03" db="EMBL/GenBank/DDBJ databases">
        <title>Draft genome sequences of novel Actinobacteria.</title>
        <authorList>
            <person name="Sahin N."/>
            <person name="Ay H."/>
            <person name="Saygin H."/>
        </authorList>
    </citation>
    <scope>NUCLEOTIDE SEQUENCE [LARGE SCALE GENOMIC DNA]</scope>
    <source>
        <strain evidence="9 10">JCM 30547</strain>
    </source>
</reference>
<evidence type="ECO:0000256" key="2">
    <source>
        <dbReference type="ARBA" id="ARBA00005236"/>
    </source>
</evidence>
<comment type="subcellular location">
    <subcellularLocation>
        <location evidence="1">Cell membrane</location>
        <topology evidence="1">Multi-pass membrane protein</topology>
    </subcellularLocation>
</comment>
<evidence type="ECO:0000259" key="8">
    <source>
        <dbReference type="Pfam" id="PF02687"/>
    </source>
</evidence>
<evidence type="ECO:0000256" key="3">
    <source>
        <dbReference type="ARBA" id="ARBA00022475"/>
    </source>
</evidence>
<evidence type="ECO:0000256" key="6">
    <source>
        <dbReference type="ARBA" id="ARBA00023136"/>
    </source>
</evidence>
<feature type="transmembrane region" description="Helical" evidence="7">
    <location>
        <begin position="233"/>
        <end position="255"/>
    </location>
</feature>
<dbReference type="EMBL" id="SMKA01000007">
    <property type="protein sequence ID" value="TDC34491.1"/>
    <property type="molecule type" value="Genomic_DNA"/>
</dbReference>
<evidence type="ECO:0000313" key="10">
    <source>
        <dbReference type="Proteomes" id="UP000295075"/>
    </source>
</evidence>
<feature type="domain" description="ABC3 transporter permease C-terminal" evidence="8">
    <location>
        <begin position="500"/>
        <end position="612"/>
    </location>
</feature>
<accession>A0A4R4QFR1</accession>
<dbReference type="PANTHER" id="PTHR30489:SF0">
    <property type="entry name" value="LIPOPROTEIN-RELEASING SYSTEM TRANSMEMBRANE PROTEIN LOLE"/>
    <property type="match status" value="1"/>
</dbReference>
<feature type="domain" description="ABC3 transporter permease C-terminal" evidence="8">
    <location>
        <begin position="72"/>
        <end position="190"/>
    </location>
</feature>
<dbReference type="PANTHER" id="PTHR30489">
    <property type="entry name" value="LIPOPROTEIN-RELEASING SYSTEM TRANSMEMBRANE PROTEIN LOLE"/>
    <property type="match status" value="1"/>
</dbReference>
<dbReference type="OrthoDB" id="3223244at2"/>
<dbReference type="GO" id="GO:0044874">
    <property type="term" value="P:lipoprotein localization to outer membrane"/>
    <property type="evidence" value="ECO:0007669"/>
    <property type="project" value="TreeGrafter"/>
</dbReference>
<dbReference type="AlphaFoldDB" id="A0A4R4QFR1"/>
<dbReference type="InterPro" id="IPR051447">
    <property type="entry name" value="Lipoprotein-release_system"/>
</dbReference>
<keyword evidence="4 7" id="KW-0812">Transmembrane</keyword>
<feature type="transmembrane region" description="Helical" evidence="7">
    <location>
        <begin position="163"/>
        <end position="187"/>
    </location>
</feature>
<protein>
    <submittedName>
        <fullName evidence="9">ABC transporter permease</fullName>
    </submittedName>
</protein>
<evidence type="ECO:0000256" key="4">
    <source>
        <dbReference type="ARBA" id="ARBA00022692"/>
    </source>
</evidence>
<feature type="transmembrane region" description="Helical" evidence="7">
    <location>
        <begin position="67"/>
        <end position="89"/>
    </location>
</feature>
<feature type="transmembrane region" description="Helical" evidence="7">
    <location>
        <begin position="291"/>
        <end position="311"/>
    </location>
</feature>
<keyword evidence="6 7" id="KW-0472">Membrane</keyword>
<proteinExistence type="inferred from homology"/>
<keyword evidence="3" id="KW-1003">Cell membrane</keyword>
<gene>
    <name evidence="9" type="ORF">E1261_03760</name>
</gene>
<evidence type="ECO:0000256" key="1">
    <source>
        <dbReference type="ARBA" id="ARBA00004651"/>
    </source>
</evidence>
<keyword evidence="10" id="KW-1185">Reference proteome</keyword>
<evidence type="ECO:0000313" key="9">
    <source>
        <dbReference type="EMBL" id="TDC34491.1"/>
    </source>
</evidence>
<feature type="transmembrane region" description="Helical" evidence="7">
    <location>
        <begin position="12"/>
        <end position="34"/>
    </location>
</feature>
<feature type="transmembrane region" description="Helical" evidence="7">
    <location>
        <begin position="207"/>
        <end position="226"/>
    </location>
</feature>
<dbReference type="Pfam" id="PF02687">
    <property type="entry name" value="FtsX"/>
    <property type="match status" value="2"/>
</dbReference>
<feature type="transmembrane region" description="Helical" evidence="7">
    <location>
        <begin position="496"/>
        <end position="519"/>
    </location>
</feature>
<dbReference type="RefSeq" id="WP_132401830.1">
    <property type="nucleotide sequence ID" value="NZ_SMKA01000007.1"/>
</dbReference>
<keyword evidence="5 7" id="KW-1133">Transmembrane helix</keyword>
<comment type="similarity">
    <text evidence="2">Belongs to the ABC-4 integral membrane protein family. LolC/E subfamily.</text>
</comment>
<comment type="caution">
    <text evidence="9">The sequence shown here is derived from an EMBL/GenBank/DDBJ whole genome shotgun (WGS) entry which is preliminary data.</text>
</comment>
<feature type="transmembrane region" description="Helical" evidence="7">
    <location>
        <begin position="110"/>
        <end position="130"/>
    </location>
</feature>
<feature type="transmembrane region" description="Helical" evidence="7">
    <location>
        <begin position="540"/>
        <end position="572"/>
    </location>
</feature>
<organism evidence="9 10">
    <name type="scientific">Kribbella albertanoniae</name>
    <dbReference type="NCBI Taxonomy" id="1266829"/>
    <lineage>
        <taxon>Bacteria</taxon>
        <taxon>Bacillati</taxon>
        <taxon>Actinomycetota</taxon>
        <taxon>Actinomycetes</taxon>
        <taxon>Propionibacteriales</taxon>
        <taxon>Kribbellaceae</taxon>
        <taxon>Kribbella</taxon>
    </lineage>
</organism>
<dbReference type="InterPro" id="IPR003838">
    <property type="entry name" value="ABC3_permease_C"/>
</dbReference>
<evidence type="ECO:0000256" key="7">
    <source>
        <dbReference type="SAM" id="Phobius"/>
    </source>
</evidence>